<name>V7IQC0_SALET</name>
<evidence type="ECO:0000313" key="2">
    <source>
        <dbReference type="Proteomes" id="UP000018534"/>
    </source>
</evidence>
<sequence length="40" mass="4687">MISDEPVIDIILSFFCHRKYQTNLNKSSLSPPLHFTEHID</sequence>
<protein>
    <submittedName>
        <fullName evidence="1">Uncharacterized protein</fullName>
    </submittedName>
</protein>
<dbReference type="HOGENOM" id="CLU_3296215_0_0_6"/>
<proteinExistence type="predicted"/>
<organism evidence="1 2">
    <name type="scientific">Salmonella enterica subsp. enterica serovar Cubana str. 76814</name>
    <dbReference type="NCBI Taxonomy" id="1192560"/>
    <lineage>
        <taxon>Bacteria</taxon>
        <taxon>Pseudomonadati</taxon>
        <taxon>Pseudomonadota</taxon>
        <taxon>Gammaproteobacteria</taxon>
        <taxon>Enterobacterales</taxon>
        <taxon>Enterobacteriaceae</taxon>
        <taxon>Salmonella</taxon>
    </lineage>
</organism>
<gene>
    <name evidence="1" type="ORF">A628_01535</name>
</gene>
<reference evidence="1 2" key="1">
    <citation type="journal article" date="2014" name="Genome Announc.">
        <title>Whole-Genome Sequencing of Salmonella enterica subsp. enterica Serovar Cubana Strains Isolated from Agricultural Sources.</title>
        <authorList>
            <person name="Benahmed F.H."/>
            <person name="Gopinath G.R."/>
            <person name="Wang H."/>
            <person name="Jean-Gilles Beaubrun J."/>
            <person name="Grim C."/>
            <person name="Cheng C.M."/>
            <person name="McClelland M."/>
            <person name="Ayers S."/>
            <person name="Abbott J."/>
            <person name="Desai P."/>
            <person name="Frye J.G."/>
            <person name="Weinstock G."/>
            <person name="Hammack T.S."/>
            <person name="Hanes D.E."/>
            <person name="Rasmussen M.A."/>
            <person name="Davidson M.K."/>
        </authorList>
    </citation>
    <scope>NUCLEOTIDE SEQUENCE [LARGE SCALE GENOMIC DNA]</scope>
    <source>
        <strain evidence="1">76814</strain>
    </source>
</reference>
<dbReference type="EMBL" id="AZGR01000031">
    <property type="protein sequence ID" value="ETA88395.1"/>
    <property type="molecule type" value="Genomic_DNA"/>
</dbReference>
<dbReference type="Proteomes" id="UP000018534">
    <property type="component" value="Unassembled WGS sequence"/>
</dbReference>
<dbReference type="AlphaFoldDB" id="V7IQC0"/>
<comment type="caution">
    <text evidence="1">The sequence shown here is derived from an EMBL/GenBank/DDBJ whole genome shotgun (WGS) entry which is preliminary data.</text>
</comment>
<evidence type="ECO:0000313" key="1">
    <source>
        <dbReference type="EMBL" id="ETA88395.1"/>
    </source>
</evidence>
<accession>V7IQC0</accession>